<reference evidence="6" key="1">
    <citation type="submission" date="2021-02" db="EMBL/GenBank/DDBJ databases">
        <title>RNA virus diversity of birds and small mammals from Qiang-Tibet plateau of China.</title>
        <authorList>
            <person name="Zhu W."/>
            <person name="Huang Y."/>
            <person name="Yang J."/>
        </authorList>
    </citation>
    <scope>NUCLEOTIDE SEQUENCE</scope>
    <source>
        <strain evidence="6">YSN01</strain>
    </source>
</reference>
<organism evidence="6">
    <name type="scientific">Avastrovirus sp</name>
    <dbReference type="NCBI Taxonomy" id="2809168"/>
    <lineage>
        <taxon>Viruses</taxon>
        <taxon>Riboviria</taxon>
        <taxon>Orthornavirae</taxon>
        <taxon>Pisuviricota</taxon>
        <taxon>Stelpaviricetes</taxon>
        <taxon>Stellavirales</taxon>
        <taxon>Astroviridae</taxon>
        <taxon>Avastrovirus</taxon>
    </lineage>
</organism>
<evidence type="ECO:0000313" key="6">
    <source>
        <dbReference type="EMBL" id="QXV86506.1"/>
    </source>
</evidence>
<comment type="subcellular location">
    <subcellularLocation>
        <location evidence="1">Virion</location>
    </subcellularLocation>
</comment>
<sequence length="838" mass="94298">MSTPESTRRPKSKKNVTVTVSTEAKSKRRTRARSQSRSRNGDTTVRVVGNSSRGVIFEKPASERLRKQLKRCAEKRLQKEVNEIKKRTKGPPIQDLHTLTLTLGTIDGATEKELNRQMRYPLNPLLLKLDDAGKVVTPLSERAHQYNLWKLLHLSVHMVPLVNSSNLSGTLAIVDLDQEGGAVKPDTIDTVKARLHAEAHIGQRVIFTPPRRSLAGPRQGWWLTDTNEEASESFGPALNFWTYLTTQNLLHVTDSNSETSTTTYTGPLWLVELRARYGFANYEPKPALAVLGTAKLPVSNAKFEAGENGELLITADSPQLLRFFGKSEPRKIKAIQKATSGSQSLSNVLYSVADDAVSKIAPRLGPWGWLAKAGWWIARQILPGADTPDDDTKFRAVVYPSVKAAQENEPVYVSELANTASQVPIPATTFKVSQLTSPNLNTANPDNDVLATSTGLGEEYYPLTSPSRITRPPGIGTWLPAKELWSAMALPKVHRFYQVHDGAPSTNVNSADHAHWYFEMEVYLNGNQTVERYNWQQLYNPFFTEPEYNTHEIYQWWPVAATVDLKNTRTRVAFLKTQEADGNKSAMFADLRSLCNSLKQTKEDVYAGFGKIASFTRAYFVLSEKERVTDINQISESYKAYLWQFLPNSEEWSFWRSFFKSGSHTFVWFAMGRQDISLGYDKVSAELSYSSSFRGVPVYTFVCPDRGQMLCFTWMQFFRPDAQFPPDKLRGYTGQPLAWTLLWTKDPQVLNTTPAAYAQVGPVLNAEWDKQEDLTDDDDNSFEEIQDEGIDETDLALAGRIETPVAKADFSLKTTSQEELLFWKNLAQQLLKQNANGD</sequence>
<accession>A0AA48X9E0</accession>
<evidence type="ECO:0000256" key="4">
    <source>
        <dbReference type="SAM" id="MobiDB-lite"/>
    </source>
</evidence>
<feature type="compositionally biased region" description="Basic residues" evidence="4">
    <location>
        <begin position="26"/>
        <end position="36"/>
    </location>
</feature>
<evidence type="ECO:0000256" key="2">
    <source>
        <dbReference type="ARBA" id="ARBA00022561"/>
    </source>
</evidence>
<keyword evidence="2" id="KW-0167">Capsid protein</keyword>
<dbReference type="InterPro" id="IPR029053">
    <property type="entry name" value="Viral_coat"/>
</dbReference>
<dbReference type="Pfam" id="PF03115">
    <property type="entry name" value="Astro_capsid_N"/>
    <property type="match status" value="1"/>
</dbReference>
<proteinExistence type="predicted"/>
<feature type="region of interest" description="Disordered" evidence="4">
    <location>
        <begin position="1"/>
        <end position="45"/>
    </location>
</feature>
<keyword evidence="3" id="KW-0946">Virion</keyword>
<dbReference type="InterPro" id="IPR004337">
    <property type="entry name" value="Astro_capsid_N"/>
</dbReference>
<dbReference type="EMBL" id="MW826483">
    <property type="protein sequence ID" value="QXV86506.1"/>
    <property type="molecule type" value="Genomic_RNA"/>
</dbReference>
<protein>
    <submittedName>
        <fullName evidence="6">Capsid protein</fullName>
    </submittedName>
</protein>
<dbReference type="GO" id="GO:0019028">
    <property type="term" value="C:viral capsid"/>
    <property type="evidence" value="ECO:0007669"/>
    <property type="project" value="UniProtKB-KW"/>
</dbReference>
<evidence type="ECO:0000256" key="3">
    <source>
        <dbReference type="ARBA" id="ARBA00022844"/>
    </source>
</evidence>
<evidence type="ECO:0000259" key="5">
    <source>
        <dbReference type="Pfam" id="PF03115"/>
    </source>
</evidence>
<evidence type="ECO:0000256" key="1">
    <source>
        <dbReference type="ARBA" id="ARBA00004328"/>
    </source>
</evidence>
<name>A0AA48X9E0_9VIRU</name>
<feature type="domain" description="Astrovirus capsid protein inner core" evidence="5">
    <location>
        <begin position="25"/>
        <end position="282"/>
    </location>
</feature>
<dbReference type="Gene3D" id="2.60.120.20">
    <property type="match status" value="1"/>
</dbReference>